<reference evidence="1" key="1">
    <citation type="submission" date="2021-04" db="EMBL/GenBank/DDBJ databases">
        <title>Draft Genome Sequence of Pandoravirus japonicus, Isolated from the Sabaishi River of Niigata, Japan.</title>
        <authorList>
            <person name="Hosokawa N."/>
            <person name="Takahashi H."/>
            <person name="Aoki K."/>
            <person name="Takemura M."/>
        </authorList>
    </citation>
    <scope>NUCLEOTIDE SEQUENCE</scope>
</reference>
<evidence type="ECO:0000313" key="1">
    <source>
        <dbReference type="EMBL" id="BCU03242.1"/>
    </source>
</evidence>
<proteinExistence type="predicted"/>
<dbReference type="EMBL" id="LC625835">
    <property type="protein sequence ID" value="BCU03242.1"/>
    <property type="molecule type" value="Genomic_DNA"/>
</dbReference>
<accession>A0A811BR05</accession>
<dbReference type="Proteomes" id="UP001253637">
    <property type="component" value="Segment"/>
</dbReference>
<name>A0A811BR05_9VIRU</name>
<protein>
    <recommendedName>
        <fullName evidence="3">Ankyrin repeat domain containing protein</fullName>
    </recommendedName>
</protein>
<evidence type="ECO:0008006" key="3">
    <source>
        <dbReference type="Google" id="ProtNLM"/>
    </source>
</evidence>
<sequence>MTHARADSEGGTTTIESALGIDILPDEILCAIMAEHLWDTRDIGACLLAWRRFSVLGDAVRHACRYRHATLLSLCAAGDLAGLRLAADRPDIYGPPRGFRWDACLCAAVAGDRIDILEHIKACILDGVAKGQPHDGDPSFRPWNDDVIDELLAIRARVVKPVVSGSPWPLWAAPWLALAAVAALGDCPRSLAWLCADGNRPTRMLGPRDVGTLAAEVLRGPSSDSMRFAIGLSQSVMAKVACMVATADDGAPRRAADRIAKASGFDMTMLLSAWEHHREDDYPYIMLRAPQIGHTDGGPLDATKAEKRALAREALAGSSAAFGQGVEAAWWLACNGGLTEMRADYGDAAVATLLKSNLQFETLFGACTVTLDDMFWLHKNVVCPHDIGPAVRYILERPILAAAADAGRVDIITALGYGPDPHLDNCAAAVAVDGHDGARSVPSPVTDRAFSGARPDTWCAIAAAAAKAGKVEMLRSACLHLAPGGSPDIVWRLWQTGHREGARLLCAHGLDRVPALAAQWRDISRSGAQCSPLYASVCARDTEAVAFLLDRTAAGDCYQHLVDRAVTAAVHLAVNEALANGNMDAVWWMAVRCPDAVGAAVATARATTVPSLVPCHVKECG</sequence>
<evidence type="ECO:0000313" key="2">
    <source>
        <dbReference type="Proteomes" id="UP001253637"/>
    </source>
</evidence>
<organism evidence="1 2">
    <name type="scientific">Pandoravirus japonicus</name>
    <dbReference type="NCBI Taxonomy" id="2823154"/>
    <lineage>
        <taxon>Viruses</taxon>
        <taxon>Pandoravirus</taxon>
    </lineage>
</organism>